<organism evidence="4">
    <name type="scientific">Asparagopsis taxiformis</name>
    <dbReference type="NCBI Taxonomy" id="260499"/>
    <lineage>
        <taxon>Eukaryota</taxon>
        <taxon>Rhodophyta</taxon>
        <taxon>Florideophyceae</taxon>
        <taxon>Rhodymeniophycidae</taxon>
        <taxon>Bonnemaisoniales</taxon>
        <taxon>Bonnemaisoniaceae</taxon>
        <taxon>Asparagopsis</taxon>
    </lineage>
</organism>
<dbReference type="PIRSF" id="PIRSF002181">
    <property type="entry name" value="Ribosomal_L13"/>
    <property type="match status" value="1"/>
</dbReference>
<dbReference type="HAMAP" id="MF_01366">
    <property type="entry name" value="Ribosomal_uL13"/>
    <property type="match status" value="1"/>
</dbReference>
<dbReference type="GO" id="GO:0017148">
    <property type="term" value="P:negative regulation of translation"/>
    <property type="evidence" value="ECO:0007669"/>
    <property type="project" value="TreeGrafter"/>
</dbReference>
<dbReference type="GO" id="GO:0003735">
    <property type="term" value="F:structural constituent of ribosome"/>
    <property type="evidence" value="ECO:0007669"/>
    <property type="project" value="InterPro"/>
</dbReference>
<keyword evidence="2 4" id="KW-0689">Ribosomal protein</keyword>
<dbReference type="GeneID" id="29070561"/>
<dbReference type="PANTHER" id="PTHR11545:SF2">
    <property type="entry name" value="LARGE RIBOSOMAL SUBUNIT PROTEIN UL13M"/>
    <property type="match status" value="1"/>
</dbReference>
<dbReference type="GO" id="GO:0022625">
    <property type="term" value="C:cytosolic large ribosomal subunit"/>
    <property type="evidence" value="ECO:0007669"/>
    <property type="project" value="TreeGrafter"/>
</dbReference>
<accession>A0A1C9CCE5</accession>
<dbReference type="Gene3D" id="3.90.1180.10">
    <property type="entry name" value="Ribosomal protein L13"/>
    <property type="match status" value="1"/>
</dbReference>
<keyword evidence="3" id="KW-0687">Ribonucleoprotein</keyword>
<dbReference type="AlphaFoldDB" id="A0A1C9CCE5"/>
<dbReference type="PANTHER" id="PTHR11545">
    <property type="entry name" value="RIBOSOMAL PROTEIN L13"/>
    <property type="match status" value="1"/>
</dbReference>
<protein>
    <submittedName>
        <fullName evidence="4">Ribosomal protein L13</fullName>
    </submittedName>
</protein>
<dbReference type="InterPro" id="IPR005822">
    <property type="entry name" value="Ribosomal_uL13"/>
</dbReference>
<evidence type="ECO:0000256" key="3">
    <source>
        <dbReference type="ARBA" id="ARBA00023274"/>
    </source>
</evidence>
<name>A0A1C9CCE5_9FLOR</name>
<dbReference type="GO" id="GO:0003729">
    <property type="term" value="F:mRNA binding"/>
    <property type="evidence" value="ECO:0007669"/>
    <property type="project" value="TreeGrafter"/>
</dbReference>
<evidence type="ECO:0000256" key="1">
    <source>
        <dbReference type="ARBA" id="ARBA00006227"/>
    </source>
</evidence>
<dbReference type="EMBL" id="KX284717">
    <property type="protein sequence ID" value="AOM66060.1"/>
    <property type="molecule type" value="Genomic_DNA"/>
</dbReference>
<comment type="similarity">
    <text evidence="1">Belongs to the universal ribosomal protein uL13 family.</text>
</comment>
<evidence type="ECO:0000256" key="2">
    <source>
        <dbReference type="ARBA" id="ARBA00022980"/>
    </source>
</evidence>
<sequence length="142" mass="16314">MNKTYIPNKQSDQWYLIDAKNQTLGRLSTQIAKILTGKVNLTYTAYLENSSRIIITNAKYINVTGQKKQQKIYRRHSGRPGGLKTETFEELQSRIPNRILEKSIKGMLPKGPLGDTLFRKLKIYSDNHHPHIAQNPTTLSIY</sequence>
<dbReference type="GO" id="GO:0006412">
    <property type="term" value="P:translation"/>
    <property type="evidence" value="ECO:0007669"/>
    <property type="project" value="InterPro"/>
</dbReference>
<keyword evidence="4" id="KW-0934">Plastid</keyword>
<dbReference type="SUPFAM" id="SSF52161">
    <property type="entry name" value="Ribosomal protein L13"/>
    <property type="match status" value="1"/>
</dbReference>
<evidence type="ECO:0000313" key="4">
    <source>
        <dbReference type="EMBL" id="AOM66060.1"/>
    </source>
</evidence>
<dbReference type="RefSeq" id="YP_009294577.1">
    <property type="nucleotide sequence ID" value="NC_031148.1"/>
</dbReference>
<dbReference type="InterPro" id="IPR005823">
    <property type="entry name" value="Ribosomal_uL13_bac-type"/>
</dbReference>
<gene>
    <name evidence="4" type="primary">rpl13</name>
    <name evidence="4" type="ORF">Aspa_181</name>
</gene>
<dbReference type="NCBIfam" id="TIGR01066">
    <property type="entry name" value="rplM_bact"/>
    <property type="match status" value="1"/>
</dbReference>
<reference evidence="4" key="1">
    <citation type="journal article" date="2016" name="BMC Biol.">
        <title>Parallel evolution of highly conserved plastid genome architecture in red seaweeds and seed plants.</title>
        <authorList>
            <person name="Lee J."/>
            <person name="Cho C.H."/>
            <person name="Park S.I."/>
            <person name="Choi J.W."/>
            <person name="Song H.S."/>
            <person name="West J.A."/>
            <person name="Bhattacharya D."/>
            <person name="Yoon H.S."/>
        </authorList>
    </citation>
    <scope>NUCLEOTIDE SEQUENCE</scope>
</reference>
<dbReference type="CDD" id="cd00392">
    <property type="entry name" value="Ribosomal_L13"/>
    <property type="match status" value="1"/>
</dbReference>
<geneLocation type="plastid" evidence="4"/>
<dbReference type="InterPro" id="IPR036899">
    <property type="entry name" value="Ribosomal_uL13_sf"/>
</dbReference>
<proteinExistence type="inferred from homology"/>
<dbReference type="Pfam" id="PF00572">
    <property type="entry name" value="Ribosomal_L13"/>
    <property type="match status" value="1"/>
</dbReference>